<sequence>MLIHNTMSMDTLDSISVPMDIFEYFALLIPAANFYSTQKSEYDDYNECAYCSSELSLCVFCLTVSRQTAVNQFVQANAQIHGVLTLRISGIGSVRH</sequence>
<dbReference type="KEGG" id="gax:Pan161_23610"/>
<accession>A0A517VCI6</accession>
<protein>
    <submittedName>
        <fullName evidence="1">Uncharacterized protein</fullName>
    </submittedName>
</protein>
<evidence type="ECO:0000313" key="2">
    <source>
        <dbReference type="Proteomes" id="UP000316855"/>
    </source>
</evidence>
<name>A0A517VCI6_9PLAN</name>
<dbReference type="EMBL" id="CP036343">
    <property type="protein sequence ID" value="QDT90708.1"/>
    <property type="molecule type" value="Genomic_DNA"/>
</dbReference>
<organism evidence="1 2">
    <name type="scientific">Gimesia algae</name>
    <dbReference type="NCBI Taxonomy" id="2527971"/>
    <lineage>
        <taxon>Bacteria</taxon>
        <taxon>Pseudomonadati</taxon>
        <taxon>Planctomycetota</taxon>
        <taxon>Planctomycetia</taxon>
        <taxon>Planctomycetales</taxon>
        <taxon>Planctomycetaceae</taxon>
        <taxon>Gimesia</taxon>
    </lineage>
</organism>
<proteinExistence type="predicted"/>
<dbReference type="Proteomes" id="UP000316855">
    <property type="component" value="Chromosome"/>
</dbReference>
<keyword evidence="2" id="KW-1185">Reference proteome</keyword>
<reference evidence="1 2" key="1">
    <citation type="submission" date="2019-02" db="EMBL/GenBank/DDBJ databases">
        <title>Deep-cultivation of Planctomycetes and their phenomic and genomic characterization uncovers novel biology.</title>
        <authorList>
            <person name="Wiegand S."/>
            <person name="Jogler M."/>
            <person name="Boedeker C."/>
            <person name="Pinto D."/>
            <person name="Vollmers J."/>
            <person name="Rivas-Marin E."/>
            <person name="Kohn T."/>
            <person name="Peeters S.H."/>
            <person name="Heuer A."/>
            <person name="Rast P."/>
            <person name="Oberbeckmann S."/>
            <person name="Bunk B."/>
            <person name="Jeske O."/>
            <person name="Meyerdierks A."/>
            <person name="Storesund J.E."/>
            <person name="Kallscheuer N."/>
            <person name="Luecker S."/>
            <person name="Lage O.M."/>
            <person name="Pohl T."/>
            <person name="Merkel B.J."/>
            <person name="Hornburger P."/>
            <person name="Mueller R.-W."/>
            <person name="Bruemmer F."/>
            <person name="Labrenz M."/>
            <person name="Spormann A.M."/>
            <person name="Op den Camp H."/>
            <person name="Overmann J."/>
            <person name="Amann R."/>
            <person name="Jetten M.S.M."/>
            <person name="Mascher T."/>
            <person name="Medema M.H."/>
            <person name="Devos D.P."/>
            <person name="Kaster A.-K."/>
            <person name="Ovreas L."/>
            <person name="Rohde M."/>
            <person name="Galperin M.Y."/>
            <person name="Jogler C."/>
        </authorList>
    </citation>
    <scope>NUCLEOTIDE SEQUENCE [LARGE SCALE GENOMIC DNA]</scope>
    <source>
        <strain evidence="1 2">Pan161</strain>
    </source>
</reference>
<evidence type="ECO:0000313" key="1">
    <source>
        <dbReference type="EMBL" id="QDT90708.1"/>
    </source>
</evidence>
<gene>
    <name evidence="1" type="ORF">Pan161_23610</name>
</gene>
<dbReference type="AlphaFoldDB" id="A0A517VCI6"/>